<feature type="transmembrane region" description="Helical" evidence="6">
    <location>
        <begin position="690"/>
        <end position="712"/>
    </location>
</feature>
<protein>
    <submittedName>
        <fullName evidence="8">LPXTG cell wall anchor domain-containing protein</fullName>
    </submittedName>
</protein>
<keyword evidence="6" id="KW-0472">Membrane</keyword>
<dbReference type="PROSITE" id="PS50847">
    <property type="entry name" value="GRAM_POS_ANCHORING"/>
    <property type="match status" value="1"/>
</dbReference>
<evidence type="ECO:0000256" key="4">
    <source>
        <dbReference type="ARBA" id="ARBA00023088"/>
    </source>
</evidence>
<keyword evidence="9" id="KW-1185">Reference proteome</keyword>
<sequence>MSSGHPDPLASARSSVMHTLHRSYKGALVTRPRPSHVRAATAATAGLALAGAFALPASAGIVDEPISHSAPGAALELAPIGTYETGIFDEGASEIVGYDAGSQRLIVINAAQALVEVLDVSDPAAPVKLFDVPTAGVGSADESTVPGDAVANSVDVRADGLGAIAVEAGDKVGNGWVVFFDARSEDGAPIGAVRVGALPDMVTFTPDGSQLLVANEGEPAEDYSVDPEGSVAVIDVPDALDAPAQGDVAIADFHAFEEGGSLELPEGVRIYGGREDAGTGIPEFPVSENLEPEYITVVGDRAFVTLQEANALAEVDLAGAEVTAIHALGTKDWSQPGNELDPSDEDGGINLGNWPVQGLYQPDAIGSYVANGVPYLVTANEGDTRDWEGYSEVARVKDLGEDGLLPVCEDLADLTADEALGRLNITTADGLSGDGTCYETLYANGGRSFSIWSTAGGQIFDSGAQFEELTAEALPEFFNSNHSESNLEGRSDDKGPEPEGLAIGTVGDSTYAFVGFERVGGVVVFDITAPDAVEFVTYVNNRDFAVSVEDGGALADAGDLGPEGLEFIPADVSPIEGTALLAIGNEVSGSTTFYRIDEADGGPGGDEDGAEDGSDDGGDDSGSDESGSDESGSDESGSGESGSGESGADENGTDDGAAESGDDHGADDGAGDDGADESGADGGELPDTGAGAATLMLTAGALLLAGAAGYAVRRRTA</sequence>
<dbReference type="NCBIfam" id="NF038117">
    <property type="entry name" value="choice_anch_I"/>
    <property type="match status" value="1"/>
</dbReference>
<feature type="compositionally biased region" description="Acidic residues" evidence="5">
    <location>
        <begin position="605"/>
        <end position="633"/>
    </location>
</feature>
<dbReference type="InterPro" id="IPR011048">
    <property type="entry name" value="Haem_d1_sf"/>
</dbReference>
<proteinExistence type="predicted"/>
<dbReference type="Gene3D" id="2.130.10.10">
    <property type="entry name" value="YVTN repeat-like/Quinoprotein amine dehydrogenase"/>
    <property type="match status" value="1"/>
</dbReference>
<dbReference type="InterPro" id="IPR019931">
    <property type="entry name" value="LPXTG_anchor"/>
</dbReference>
<dbReference type="SUPFAM" id="SSF51004">
    <property type="entry name" value="C-terminal (heme d1) domain of cytochrome cd1-nitrite reductase"/>
    <property type="match status" value="1"/>
</dbReference>
<dbReference type="Pfam" id="PF22494">
    <property type="entry name" value="choice_anch_I"/>
    <property type="match status" value="1"/>
</dbReference>
<evidence type="ECO:0000256" key="1">
    <source>
        <dbReference type="ARBA" id="ARBA00022512"/>
    </source>
</evidence>
<reference evidence="8 9" key="1">
    <citation type="submission" date="2019-02" db="EMBL/GenBank/DDBJ databases">
        <title>Draft genome sequences of novel Actinobacteria.</title>
        <authorList>
            <person name="Sahin N."/>
            <person name="Ay H."/>
            <person name="Saygin H."/>
        </authorList>
    </citation>
    <scope>NUCLEOTIDE SEQUENCE [LARGE SCALE GENOMIC DNA]</scope>
    <source>
        <strain evidence="8 9">KC603</strain>
    </source>
</reference>
<feature type="compositionally biased region" description="Acidic residues" evidence="5">
    <location>
        <begin position="647"/>
        <end position="657"/>
    </location>
</feature>
<evidence type="ECO:0000256" key="2">
    <source>
        <dbReference type="ARBA" id="ARBA00022525"/>
    </source>
</evidence>
<feature type="compositionally biased region" description="Basic and acidic residues" evidence="5">
    <location>
        <begin position="485"/>
        <end position="497"/>
    </location>
</feature>
<keyword evidence="4" id="KW-0572">Peptidoglycan-anchor</keyword>
<dbReference type="EMBL" id="SMKL01000007">
    <property type="protein sequence ID" value="TDC53827.1"/>
    <property type="molecule type" value="Genomic_DNA"/>
</dbReference>
<evidence type="ECO:0000313" key="9">
    <source>
        <dbReference type="Proteomes" id="UP000295621"/>
    </source>
</evidence>
<evidence type="ECO:0000313" key="8">
    <source>
        <dbReference type="EMBL" id="TDC53827.1"/>
    </source>
</evidence>
<dbReference type="OrthoDB" id="1016457at2"/>
<evidence type="ECO:0000256" key="6">
    <source>
        <dbReference type="SAM" id="Phobius"/>
    </source>
</evidence>
<keyword evidence="1" id="KW-0134">Cell wall</keyword>
<organism evidence="8 9">
    <name type="scientific">Jiangella ureilytica</name>
    <dbReference type="NCBI Taxonomy" id="2530374"/>
    <lineage>
        <taxon>Bacteria</taxon>
        <taxon>Bacillati</taxon>
        <taxon>Actinomycetota</taxon>
        <taxon>Actinomycetes</taxon>
        <taxon>Jiangellales</taxon>
        <taxon>Jiangellaceae</taxon>
        <taxon>Jiangella</taxon>
    </lineage>
</organism>
<feature type="region of interest" description="Disordered" evidence="5">
    <location>
        <begin position="594"/>
        <end position="690"/>
    </location>
</feature>
<dbReference type="NCBIfam" id="TIGR01167">
    <property type="entry name" value="LPXTG_anchor"/>
    <property type="match status" value="1"/>
</dbReference>
<name>A0A4R4RUP4_9ACTN</name>
<keyword evidence="2" id="KW-0964">Secreted</keyword>
<feature type="region of interest" description="Disordered" evidence="5">
    <location>
        <begin position="480"/>
        <end position="502"/>
    </location>
</feature>
<feature type="domain" description="Gram-positive cocci surface proteins LPxTG" evidence="7">
    <location>
        <begin position="685"/>
        <end position="717"/>
    </location>
</feature>
<dbReference type="InterPro" id="IPR052956">
    <property type="entry name" value="Mesenchyme-surface_protein"/>
</dbReference>
<evidence type="ECO:0000256" key="5">
    <source>
        <dbReference type="SAM" id="MobiDB-lite"/>
    </source>
</evidence>
<accession>A0A4R4RUP4</accession>
<gene>
    <name evidence="8" type="ORF">E1212_04940</name>
</gene>
<keyword evidence="3" id="KW-0732">Signal</keyword>
<dbReference type="InterPro" id="IPR055188">
    <property type="entry name" value="Choice_anch_I"/>
</dbReference>
<evidence type="ECO:0000256" key="3">
    <source>
        <dbReference type="ARBA" id="ARBA00022729"/>
    </source>
</evidence>
<keyword evidence="6" id="KW-0812">Transmembrane</keyword>
<feature type="compositionally biased region" description="Acidic residues" evidence="5">
    <location>
        <begin position="669"/>
        <end position="679"/>
    </location>
</feature>
<dbReference type="InterPro" id="IPR015943">
    <property type="entry name" value="WD40/YVTN_repeat-like_dom_sf"/>
</dbReference>
<dbReference type="AlphaFoldDB" id="A0A4R4RUP4"/>
<dbReference type="PANTHER" id="PTHR46928:SF1">
    <property type="entry name" value="MESENCHYME-SPECIFIC CELL SURFACE GLYCOPROTEIN"/>
    <property type="match status" value="1"/>
</dbReference>
<dbReference type="Proteomes" id="UP000295621">
    <property type="component" value="Unassembled WGS sequence"/>
</dbReference>
<comment type="caution">
    <text evidence="8">The sequence shown here is derived from an EMBL/GenBank/DDBJ whole genome shotgun (WGS) entry which is preliminary data.</text>
</comment>
<dbReference type="PANTHER" id="PTHR46928">
    <property type="entry name" value="MESENCHYME-SPECIFIC CELL SURFACE GLYCOPROTEIN"/>
    <property type="match status" value="1"/>
</dbReference>
<evidence type="ECO:0000259" key="7">
    <source>
        <dbReference type="PROSITE" id="PS50847"/>
    </source>
</evidence>
<dbReference type="Pfam" id="PF00746">
    <property type="entry name" value="Gram_pos_anchor"/>
    <property type="match status" value="1"/>
</dbReference>
<keyword evidence="6" id="KW-1133">Transmembrane helix</keyword>